<dbReference type="InterPro" id="IPR015915">
    <property type="entry name" value="Kelch-typ_b-propeller"/>
</dbReference>
<dbReference type="RefSeq" id="WP_267538756.1">
    <property type="nucleotide sequence ID" value="NZ_JAPNKA010000001.1"/>
</dbReference>
<sequence length="478" mass="49279">MAELRDVACDGTPVLDGVRYLRLRVTGEGMEPIEHYAAVDGGITMLQPLSIPFGRGRMLEVRGYTDLPRSGGRVVSLGRSRPFDVPVQLGASSRIAVPFLRVGEYVRPGFSADSCVSLASPRAAHTATLLEDGRVLLAGGFQTGSGGANTTVASAEIFDPVTGTVEPLPSLETRRAFHTATRLPGGKVLLAGGEVASVEGSLPVRSAQVLDVAQATSTGVELKVARSQHAAAVDSSGRVLLVGGVGVGSAVVSEAEGFDSATGQVFSVSTPVSRVGMAAMPVQDGRRIAVVGGSDGTSLRPEVLFFAHEGGSFVPVGEGARLREPRRDGALVPFGGPEQLLYLGGHDSPRNVDEARFLASSELVSSGVPPQVSAGPQVFARSGLCAVALPDGRVMTLGGVRYSSGVLASDSHVELLVPGEEGAAPGLLGLMPLEQPRQQHTCTVLDNGAVLIAGGLNDTGSQRKTLGDLVLYTPVPLD</sequence>
<evidence type="ECO:0000313" key="1">
    <source>
        <dbReference type="EMBL" id="MCY1080080.1"/>
    </source>
</evidence>
<reference evidence="1 2" key="1">
    <citation type="submission" date="2022-11" db="EMBL/GenBank/DDBJ databases">
        <title>Minimal conservation of predation-associated metabolite biosynthetic gene clusters underscores biosynthetic potential of Myxococcota including descriptions for ten novel species: Archangium lansinium sp. nov., Myxococcus landrumus sp. nov., Nannocystis bai.</title>
        <authorList>
            <person name="Ahearne A."/>
            <person name="Stevens C."/>
            <person name="Phillips K."/>
        </authorList>
    </citation>
    <scope>NUCLEOTIDE SEQUENCE [LARGE SCALE GENOMIC DNA]</scope>
    <source>
        <strain evidence="1 2">MIWBW</strain>
    </source>
</reference>
<evidence type="ECO:0000313" key="2">
    <source>
        <dbReference type="Proteomes" id="UP001207654"/>
    </source>
</evidence>
<dbReference type="EMBL" id="JAPNKA010000001">
    <property type="protein sequence ID" value="MCY1080080.1"/>
    <property type="molecule type" value="Genomic_DNA"/>
</dbReference>
<dbReference type="InterPro" id="IPR011043">
    <property type="entry name" value="Gal_Oxase/kelch_b-propeller"/>
</dbReference>
<dbReference type="InterPro" id="IPR006652">
    <property type="entry name" value="Kelch_1"/>
</dbReference>
<dbReference type="Gene3D" id="2.130.10.80">
    <property type="entry name" value="Galactose oxidase/kelch, beta-propeller"/>
    <property type="match status" value="2"/>
</dbReference>
<organism evidence="1 2">
    <name type="scientific">Archangium lansingense</name>
    <dbReference type="NCBI Taxonomy" id="2995310"/>
    <lineage>
        <taxon>Bacteria</taxon>
        <taxon>Pseudomonadati</taxon>
        <taxon>Myxococcota</taxon>
        <taxon>Myxococcia</taxon>
        <taxon>Myxococcales</taxon>
        <taxon>Cystobacterineae</taxon>
        <taxon>Archangiaceae</taxon>
        <taxon>Archangium</taxon>
    </lineage>
</organism>
<name>A0ABT4AEM9_9BACT</name>
<dbReference type="InterPro" id="IPR037293">
    <property type="entry name" value="Gal_Oxidase_central_sf"/>
</dbReference>
<gene>
    <name evidence="1" type="ORF">OV287_37080</name>
</gene>
<proteinExistence type="predicted"/>
<dbReference type="SUPFAM" id="SSF117281">
    <property type="entry name" value="Kelch motif"/>
    <property type="match status" value="1"/>
</dbReference>
<dbReference type="SUPFAM" id="SSF50965">
    <property type="entry name" value="Galactose oxidase, central domain"/>
    <property type="match status" value="1"/>
</dbReference>
<accession>A0ABT4AEM9</accession>
<comment type="caution">
    <text evidence="1">The sequence shown here is derived from an EMBL/GenBank/DDBJ whole genome shotgun (WGS) entry which is preliminary data.</text>
</comment>
<keyword evidence="2" id="KW-1185">Reference proteome</keyword>
<protein>
    <submittedName>
        <fullName evidence="1">Kelch repeat-containing protein</fullName>
    </submittedName>
</protein>
<dbReference type="Proteomes" id="UP001207654">
    <property type="component" value="Unassembled WGS sequence"/>
</dbReference>
<dbReference type="SMART" id="SM00612">
    <property type="entry name" value="Kelch"/>
    <property type="match status" value="2"/>
</dbReference>